<dbReference type="Proteomes" id="UP000269019">
    <property type="component" value="Chromosome"/>
</dbReference>
<dbReference type="EMBL" id="CP033896">
    <property type="protein sequence ID" value="AZA12999.1"/>
    <property type="molecule type" value="Genomic_DNA"/>
</dbReference>
<keyword evidence="1" id="KW-1133">Transmembrane helix</keyword>
<name>A0A3G6J4Y2_9CORY</name>
<dbReference type="KEGG" id="ccho:CCHOA_02915"/>
<organism evidence="2 3">
    <name type="scientific">Corynebacterium choanae</name>
    <dbReference type="NCBI Taxonomy" id="1862358"/>
    <lineage>
        <taxon>Bacteria</taxon>
        <taxon>Bacillati</taxon>
        <taxon>Actinomycetota</taxon>
        <taxon>Actinomycetes</taxon>
        <taxon>Mycobacteriales</taxon>
        <taxon>Corynebacteriaceae</taxon>
        <taxon>Corynebacterium</taxon>
    </lineage>
</organism>
<sequence length="65" mass="6805">MVTAAAEATSSDSWLIYLLFIAAGFLVGGAWAAWQQRIIWLTVVTAVVAAIVAGVALTWLIGEVA</sequence>
<feature type="transmembrane region" description="Helical" evidence="1">
    <location>
        <begin position="14"/>
        <end position="34"/>
    </location>
</feature>
<evidence type="ECO:0000313" key="3">
    <source>
        <dbReference type="Proteomes" id="UP000269019"/>
    </source>
</evidence>
<dbReference type="RefSeq" id="WP_123926541.1">
    <property type="nucleotide sequence ID" value="NZ_CP033896.1"/>
</dbReference>
<dbReference type="AlphaFoldDB" id="A0A3G6J4Y2"/>
<keyword evidence="1" id="KW-0472">Membrane</keyword>
<gene>
    <name evidence="2" type="ORF">CCHOA_02915</name>
</gene>
<keyword evidence="3" id="KW-1185">Reference proteome</keyword>
<dbReference type="OrthoDB" id="4419515at2"/>
<reference evidence="2 3" key="1">
    <citation type="submission" date="2018-11" db="EMBL/GenBank/DDBJ databases">
        <authorList>
            <person name="Kleinhagauer T."/>
            <person name="Glaeser S.P."/>
            <person name="Spergser J."/>
            <person name="Ruckert C."/>
            <person name="Kaempfer P."/>
            <person name="Busse H.-J."/>
        </authorList>
    </citation>
    <scope>NUCLEOTIDE SEQUENCE [LARGE SCALE GENOMIC DNA]</scope>
    <source>
        <strain evidence="2 3">200CH</strain>
    </source>
</reference>
<protein>
    <submittedName>
        <fullName evidence="2">Uncharacterized protein</fullName>
    </submittedName>
</protein>
<accession>A0A3G6J4Y2</accession>
<proteinExistence type="predicted"/>
<keyword evidence="1" id="KW-0812">Transmembrane</keyword>
<evidence type="ECO:0000313" key="2">
    <source>
        <dbReference type="EMBL" id="AZA12999.1"/>
    </source>
</evidence>
<evidence type="ECO:0000256" key="1">
    <source>
        <dbReference type="SAM" id="Phobius"/>
    </source>
</evidence>
<feature type="transmembrane region" description="Helical" evidence="1">
    <location>
        <begin position="39"/>
        <end position="61"/>
    </location>
</feature>